<keyword evidence="2" id="KW-1185">Reference proteome</keyword>
<evidence type="ECO:0000313" key="2">
    <source>
        <dbReference type="Proteomes" id="UP000622638"/>
    </source>
</evidence>
<organism evidence="1 2">
    <name type="scientific">Pseudoduganella buxea</name>
    <dbReference type="NCBI Taxonomy" id="1949069"/>
    <lineage>
        <taxon>Bacteria</taxon>
        <taxon>Pseudomonadati</taxon>
        <taxon>Pseudomonadota</taxon>
        <taxon>Betaproteobacteria</taxon>
        <taxon>Burkholderiales</taxon>
        <taxon>Oxalobacteraceae</taxon>
        <taxon>Telluria group</taxon>
        <taxon>Pseudoduganella</taxon>
    </lineage>
</organism>
<dbReference type="RefSeq" id="WP_308807496.1">
    <property type="nucleotide sequence ID" value="NZ_BMKG01000029.1"/>
</dbReference>
<protein>
    <submittedName>
        <fullName evidence="1">Uncharacterized protein</fullName>
    </submittedName>
</protein>
<proteinExistence type="predicted"/>
<comment type="caution">
    <text evidence="1">The sequence shown here is derived from an EMBL/GenBank/DDBJ whole genome shotgun (WGS) entry which is preliminary data.</text>
</comment>
<reference evidence="2" key="1">
    <citation type="journal article" date="2019" name="Int. J. Syst. Evol. Microbiol.">
        <title>The Global Catalogue of Microorganisms (GCM) 10K type strain sequencing project: providing services to taxonomists for standard genome sequencing and annotation.</title>
        <authorList>
            <consortium name="The Broad Institute Genomics Platform"/>
            <consortium name="The Broad Institute Genome Sequencing Center for Infectious Disease"/>
            <person name="Wu L."/>
            <person name="Ma J."/>
        </authorList>
    </citation>
    <scope>NUCLEOTIDE SEQUENCE [LARGE SCALE GENOMIC DNA]</scope>
    <source>
        <strain evidence="2">CGMCC 1.15931</strain>
    </source>
</reference>
<sequence length="177" mass="17566">MNHPNSDAAAPVVAAWVPHRVPLRTPHGLPQWVAATAGRLCAILLAVAGAMLAAHPAHGAASVGMSAAVPEPAPGQPAIAPVVTAVMGQPAVPSRPPFGTPLAAAGLARLRGGALTPSSDMHLQGTVGQNVATNVVTGANIVSDGAFSNASGLPMVIQNSGANVLIQNATIVNVQFQ</sequence>
<name>A0ABQ1LCZ2_9BURK</name>
<dbReference type="Proteomes" id="UP000622638">
    <property type="component" value="Unassembled WGS sequence"/>
</dbReference>
<dbReference type="EMBL" id="BMKG01000029">
    <property type="protein sequence ID" value="GGC20900.1"/>
    <property type="molecule type" value="Genomic_DNA"/>
</dbReference>
<accession>A0ABQ1LCZ2</accession>
<evidence type="ECO:0000313" key="1">
    <source>
        <dbReference type="EMBL" id="GGC20900.1"/>
    </source>
</evidence>
<gene>
    <name evidence="1" type="ORF">GCM10011572_47960</name>
</gene>